<organism evidence="2 3">
    <name type="scientific">Hibiscus sabdariffa</name>
    <name type="common">roselle</name>
    <dbReference type="NCBI Taxonomy" id="183260"/>
    <lineage>
        <taxon>Eukaryota</taxon>
        <taxon>Viridiplantae</taxon>
        <taxon>Streptophyta</taxon>
        <taxon>Embryophyta</taxon>
        <taxon>Tracheophyta</taxon>
        <taxon>Spermatophyta</taxon>
        <taxon>Magnoliopsida</taxon>
        <taxon>eudicotyledons</taxon>
        <taxon>Gunneridae</taxon>
        <taxon>Pentapetalae</taxon>
        <taxon>rosids</taxon>
        <taxon>malvids</taxon>
        <taxon>Malvales</taxon>
        <taxon>Malvaceae</taxon>
        <taxon>Malvoideae</taxon>
        <taxon>Hibiscus</taxon>
    </lineage>
</organism>
<proteinExistence type="predicted"/>
<protein>
    <submittedName>
        <fullName evidence="2">Uncharacterized protein</fullName>
    </submittedName>
</protein>
<dbReference type="Proteomes" id="UP001472677">
    <property type="component" value="Unassembled WGS sequence"/>
</dbReference>
<sequence>MSEQSFEIAMGDGEKTLSKVEATLKQLSIEEFLNKCGEEKIFQVDAREQNENNGEKVQGIKCKPKRKRDGSSIRPKNALEKATRKGKRRSDKLVKTARDVQAQMPEAQLLERENLEENQKNK</sequence>
<reference evidence="2 3" key="1">
    <citation type="journal article" date="2024" name="G3 (Bethesda)">
        <title>Genome assembly of Hibiscus sabdariffa L. provides insights into metabolisms of medicinal natural products.</title>
        <authorList>
            <person name="Kim T."/>
        </authorList>
    </citation>
    <scope>NUCLEOTIDE SEQUENCE [LARGE SCALE GENOMIC DNA]</scope>
    <source>
        <strain evidence="2">TK-2024</strain>
        <tissue evidence="2">Old leaves</tissue>
    </source>
</reference>
<accession>A0ABR2G7D1</accession>
<feature type="compositionally biased region" description="Basic and acidic residues" evidence="1">
    <location>
        <begin position="109"/>
        <end position="122"/>
    </location>
</feature>
<evidence type="ECO:0000313" key="2">
    <source>
        <dbReference type="EMBL" id="KAK8596490.1"/>
    </source>
</evidence>
<name>A0ABR2G7D1_9ROSI</name>
<feature type="region of interest" description="Disordered" evidence="1">
    <location>
        <begin position="46"/>
        <end position="122"/>
    </location>
</feature>
<gene>
    <name evidence="2" type="ORF">V6N12_064976</name>
</gene>
<keyword evidence="3" id="KW-1185">Reference proteome</keyword>
<comment type="caution">
    <text evidence="2">The sequence shown here is derived from an EMBL/GenBank/DDBJ whole genome shotgun (WGS) entry which is preliminary data.</text>
</comment>
<dbReference type="EMBL" id="JBBPBM010000002">
    <property type="protein sequence ID" value="KAK8596490.1"/>
    <property type="molecule type" value="Genomic_DNA"/>
</dbReference>
<evidence type="ECO:0000256" key="1">
    <source>
        <dbReference type="SAM" id="MobiDB-lite"/>
    </source>
</evidence>
<evidence type="ECO:0000313" key="3">
    <source>
        <dbReference type="Proteomes" id="UP001472677"/>
    </source>
</evidence>